<dbReference type="Proteomes" id="UP000494117">
    <property type="component" value="Unassembled WGS sequence"/>
</dbReference>
<accession>A0A6S7ESN0</accession>
<dbReference type="InterPro" id="IPR008023">
    <property type="entry name" value="DUF748"/>
</dbReference>
<feature type="region of interest" description="Disordered" evidence="1">
    <location>
        <begin position="503"/>
        <end position="537"/>
    </location>
</feature>
<dbReference type="Gene3D" id="3.30.1330.60">
    <property type="entry name" value="OmpA-like domain"/>
    <property type="match status" value="1"/>
</dbReference>
<name>A0A6S7ESN0_9BURK</name>
<protein>
    <recommendedName>
        <fullName evidence="4">AsmA domain-containing protein</fullName>
    </recommendedName>
</protein>
<organism evidence="2 3">
    <name type="scientific">Achromobacter anxifer</name>
    <dbReference type="NCBI Taxonomy" id="1287737"/>
    <lineage>
        <taxon>Bacteria</taxon>
        <taxon>Pseudomonadati</taxon>
        <taxon>Pseudomonadota</taxon>
        <taxon>Betaproteobacteria</taxon>
        <taxon>Burkholderiales</taxon>
        <taxon>Alcaligenaceae</taxon>
        <taxon>Achromobacter</taxon>
    </lineage>
</organism>
<dbReference type="InterPro" id="IPR036737">
    <property type="entry name" value="OmpA-like_sf"/>
</dbReference>
<feature type="region of interest" description="Disordered" evidence="1">
    <location>
        <begin position="863"/>
        <end position="890"/>
    </location>
</feature>
<feature type="compositionally biased region" description="Polar residues" evidence="1">
    <location>
        <begin position="865"/>
        <end position="875"/>
    </location>
</feature>
<evidence type="ECO:0000313" key="3">
    <source>
        <dbReference type="Proteomes" id="UP000494117"/>
    </source>
</evidence>
<evidence type="ECO:0000313" key="2">
    <source>
        <dbReference type="EMBL" id="CAB3924901.1"/>
    </source>
</evidence>
<dbReference type="Pfam" id="PF05359">
    <property type="entry name" value="DUF748"/>
    <property type="match status" value="2"/>
</dbReference>
<dbReference type="GO" id="GO:0005886">
    <property type="term" value="C:plasma membrane"/>
    <property type="evidence" value="ECO:0007669"/>
    <property type="project" value="TreeGrafter"/>
</dbReference>
<evidence type="ECO:0000256" key="1">
    <source>
        <dbReference type="SAM" id="MobiDB-lite"/>
    </source>
</evidence>
<sequence>MPLRMPKLRLTRRVGKILLGIVAFVLILFGVAAWQVPKVLHNVLVQDVSKMIGREVSVGDISFNPFTLTVRARDLAVAQPDSQTPLLKLAELDVSAAWSSLFWFAPVVDRLTLREPNIAIVREDVTRFNFSDIQQRVAELSAAQPEEPPKKPDEGLPRFSLNNMVIENGTITLDDKVTGRKQVVDELGVGVPFISTFGYATDIDVQPRVHLRINGSPFDLNGVARPFDVVPSSTLRVAFNGLQLEKWADVWPMPLPFKVESALLDSNLQVVFEQPKDAPPKIRVVGDLGLRRLDLRDTTGENLAAWSALTVTRLELEPIARHVYVGEVGLWAPQIHVRRYANEHLNWLDVVAGLKRLGGVEPTATPVADKLRKASGLDPAAKAGDKTVAAAAAPGAAAKAAAPAAGKAAAPAATNAAGKAAAPAATNAAGKATAAESASAAANATGKAAASAVADAADKTSTPAPVAANASASAESGAKAAAPAAGPATGAAPAASASSAAPATSSAATPAPRAAPAGTAPAAPATADAAPKPEAAPTEWKVELDAFNLHEGEVYVTDAVSKLDYVMTGLAATVEGVALPQVPDQPINLWLTMDNSTDGGWLRAKGPLVIQPLSLELGVRLGNIALAPLAPAVRNASPMTLLDGRLAADAQIHVKEKNGAVDASATAVQADLTQFKARDESLKPALDIALQSLHVTADRLAMGPGQSNFTLAAAGIQGNGKLDLKGAFTPQPLTLKTSVDLSELNVASFAPYAASSLNATVRAITLGAKGNAEFAAAAGSAPMKASWKGGVEVTGVDLQDRVNNDDFLNWKRLGFTGMDISVAGDKIGAKLGDIALEDFYGRVLLNAQGRLNVMDLVAAPGQAGGSITQDTQTPGRSAAPAPAAAPGKASAMPDISVNSVTLTRGRMTFTDRFVKPNYVAELSSVEGSITAVSSTNPQPAKVKVTGRVYTTAPLSISGVVQPFAKYLSLDLKASAKGVDLPRFNTYSAKYVGYPIKRGKLSVDLEYKIKDRALQATNHVVLNQLTFGDKTNSPDATKLPVLLAVALLKDSRGNIDINLPISGSLDDPEFSVGGIVVRVLMNLVVKAVTSPFSLLASAFGGGEELSYVEFAPGSAALTEDSQQRIDTLIKALVDRPALKMDISGRADPKTDVEGLRQAWVDAKIRAAKAAATTPRGKKPNPAGVEVSGAERAKYLEEVYDDTDLKDKPRNFIGMAKSVPPEQMEEMLRAAAPVGDEQLRQLADARAQAVYEKLQAQEGLADRVFIVAPQLDTDGIKDEGLPSRVDFSLK</sequence>
<gene>
    <name evidence="2" type="ORF">LMG26858_05678</name>
</gene>
<reference evidence="2 3" key="1">
    <citation type="submission" date="2020-04" db="EMBL/GenBank/DDBJ databases">
        <authorList>
            <person name="De Canck E."/>
        </authorList>
    </citation>
    <scope>NUCLEOTIDE SEQUENCE [LARGE SCALE GENOMIC DNA]</scope>
    <source>
        <strain evidence="2 3">LMG 26858</strain>
    </source>
</reference>
<proteinExistence type="predicted"/>
<dbReference type="GO" id="GO:0090313">
    <property type="term" value="P:regulation of protein targeting to membrane"/>
    <property type="evidence" value="ECO:0007669"/>
    <property type="project" value="TreeGrafter"/>
</dbReference>
<dbReference type="RefSeq" id="WP_175210758.1">
    <property type="nucleotide sequence ID" value="NZ_CADILG010000070.1"/>
</dbReference>
<feature type="compositionally biased region" description="Low complexity" evidence="1">
    <location>
        <begin position="878"/>
        <end position="890"/>
    </location>
</feature>
<dbReference type="PANTHER" id="PTHR30441">
    <property type="entry name" value="DUF748 DOMAIN-CONTAINING PROTEIN"/>
    <property type="match status" value="1"/>
</dbReference>
<dbReference type="PANTHER" id="PTHR30441:SF8">
    <property type="entry name" value="DUF748 DOMAIN-CONTAINING PROTEIN"/>
    <property type="match status" value="1"/>
</dbReference>
<dbReference type="EMBL" id="CADILG010000070">
    <property type="protein sequence ID" value="CAB3924901.1"/>
    <property type="molecule type" value="Genomic_DNA"/>
</dbReference>
<dbReference type="InterPro" id="IPR052894">
    <property type="entry name" value="AsmA-related"/>
</dbReference>
<keyword evidence="3" id="KW-1185">Reference proteome</keyword>
<evidence type="ECO:0008006" key="4">
    <source>
        <dbReference type="Google" id="ProtNLM"/>
    </source>
</evidence>